<dbReference type="VEuPathDB" id="TrichDB:TVAG_336700"/>
<evidence type="ECO:0000313" key="2">
    <source>
        <dbReference type="Proteomes" id="UP000001542"/>
    </source>
</evidence>
<dbReference type="Proteomes" id="UP000001542">
    <property type="component" value="Unassembled WGS sequence"/>
</dbReference>
<reference evidence="1" key="1">
    <citation type="submission" date="2006-10" db="EMBL/GenBank/DDBJ databases">
        <authorList>
            <person name="Amadeo P."/>
            <person name="Zhao Q."/>
            <person name="Wortman J."/>
            <person name="Fraser-Liggett C."/>
            <person name="Carlton J."/>
        </authorList>
    </citation>
    <scope>NUCLEOTIDE SEQUENCE</scope>
    <source>
        <strain evidence="1">G3</strain>
    </source>
</reference>
<sequence length="291" mass="33698">MTYDTSGILPTKITFAVIVDDVMFLHKTVDIVILQDPQIESITDSSSSHQYKTNSRITLNIKRIKANAIEDYSFKYEFGNRNANMRWSQMNELDKPIKVVNTENDFTLQFKIPNNVEAGEKDLLLKLVNPLNKESPVFRISLTIIKGREVNCNSIQCQATENIMLDNMEYKFKCYIDSIRSDPATYKAKVGNYDSKMRSEQFNIDVRVEPIGTENEYNAFLKIPAQSQEKYAIFFAMIFDASTFTYYDINGITIIRGPWISFGGGIFEINNILEFPFYVNYFYDFQTMKEV</sequence>
<reference evidence="1" key="2">
    <citation type="journal article" date="2007" name="Science">
        <title>Draft genome sequence of the sexually transmitted pathogen Trichomonas vaginalis.</title>
        <authorList>
            <person name="Carlton J.M."/>
            <person name="Hirt R.P."/>
            <person name="Silva J.C."/>
            <person name="Delcher A.L."/>
            <person name="Schatz M."/>
            <person name="Zhao Q."/>
            <person name="Wortman J.R."/>
            <person name="Bidwell S.L."/>
            <person name="Alsmark U.C.M."/>
            <person name="Besteiro S."/>
            <person name="Sicheritz-Ponten T."/>
            <person name="Noel C.J."/>
            <person name="Dacks J.B."/>
            <person name="Foster P.G."/>
            <person name="Simillion C."/>
            <person name="Van de Peer Y."/>
            <person name="Miranda-Saavedra D."/>
            <person name="Barton G.J."/>
            <person name="Westrop G.D."/>
            <person name="Mueller S."/>
            <person name="Dessi D."/>
            <person name="Fiori P.L."/>
            <person name="Ren Q."/>
            <person name="Paulsen I."/>
            <person name="Zhang H."/>
            <person name="Bastida-Corcuera F.D."/>
            <person name="Simoes-Barbosa A."/>
            <person name="Brown M.T."/>
            <person name="Hayes R.D."/>
            <person name="Mukherjee M."/>
            <person name="Okumura C.Y."/>
            <person name="Schneider R."/>
            <person name="Smith A.J."/>
            <person name="Vanacova S."/>
            <person name="Villalvazo M."/>
            <person name="Haas B.J."/>
            <person name="Pertea M."/>
            <person name="Feldblyum T.V."/>
            <person name="Utterback T.R."/>
            <person name="Shu C.L."/>
            <person name="Osoegawa K."/>
            <person name="de Jong P.J."/>
            <person name="Hrdy I."/>
            <person name="Horvathova L."/>
            <person name="Zubacova Z."/>
            <person name="Dolezal P."/>
            <person name="Malik S.B."/>
            <person name="Logsdon J.M. Jr."/>
            <person name="Henze K."/>
            <person name="Gupta A."/>
            <person name="Wang C.C."/>
            <person name="Dunne R.L."/>
            <person name="Upcroft J.A."/>
            <person name="Upcroft P."/>
            <person name="White O."/>
            <person name="Salzberg S.L."/>
            <person name="Tang P."/>
            <person name="Chiu C.-H."/>
            <person name="Lee Y.-S."/>
            <person name="Embley T.M."/>
            <person name="Coombs G.H."/>
            <person name="Mottram J.C."/>
            <person name="Tachezy J."/>
            <person name="Fraser-Liggett C.M."/>
            <person name="Johnson P.J."/>
        </authorList>
    </citation>
    <scope>NUCLEOTIDE SEQUENCE [LARGE SCALE GENOMIC DNA]</scope>
    <source>
        <strain evidence="1">G3</strain>
    </source>
</reference>
<protein>
    <submittedName>
        <fullName evidence="1">Uncharacterized protein</fullName>
    </submittedName>
</protein>
<dbReference type="EMBL" id="DS113876">
    <property type="protein sequence ID" value="EAX94107.1"/>
    <property type="molecule type" value="Genomic_DNA"/>
</dbReference>
<gene>
    <name evidence="1" type="ORF">TVAG_336700</name>
</gene>
<name>A2FLX4_TRIV3</name>
<dbReference type="AlphaFoldDB" id="A2FLX4"/>
<accession>A2FLX4</accession>
<dbReference type="InParanoid" id="A2FLX4"/>
<dbReference type="VEuPathDB" id="TrichDB:TVAGG3_0696750"/>
<organism evidence="1 2">
    <name type="scientific">Trichomonas vaginalis (strain ATCC PRA-98 / G3)</name>
    <dbReference type="NCBI Taxonomy" id="412133"/>
    <lineage>
        <taxon>Eukaryota</taxon>
        <taxon>Metamonada</taxon>
        <taxon>Parabasalia</taxon>
        <taxon>Trichomonadida</taxon>
        <taxon>Trichomonadidae</taxon>
        <taxon>Trichomonas</taxon>
    </lineage>
</organism>
<proteinExistence type="predicted"/>
<keyword evidence="2" id="KW-1185">Reference proteome</keyword>
<evidence type="ECO:0000313" key="1">
    <source>
        <dbReference type="EMBL" id="EAX94107.1"/>
    </source>
</evidence>